<name>A0A7U2EZC6_PHANO</name>
<gene>
    <name evidence="1" type="ORF">JI435_407920</name>
</gene>
<dbReference type="VEuPathDB" id="FungiDB:JI435_407920"/>
<organism evidence="1 2">
    <name type="scientific">Phaeosphaeria nodorum (strain SN15 / ATCC MYA-4574 / FGSC 10173)</name>
    <name type="common">Glume blotch fungus</name>
    <name type="synonym">Parastagonospora nodorum</name>
    <dbReference type="NCBI Taxonomy" id="321614"/>
    <lineage>
        <taxon>Eukaryota</taxon>
        <taxon>Fungi</taxon>
        <taxon>Dikarya</taxon>
        <taxon>Ascomycota</taxon>
        <taxon>Pezizomycotina</taxon>
        <taxon>Dothideomycetes</taxon>
        <taxon>Pleosporomycetidae</taxon>
        <taxon>Pleosporales</taxon>
        <taxon>Pleosporineae</taxon>
        <taxon>Phaeosphaeriaceae</taxon>
        <taxon>Parastagonospora</taxon>
    </lineage>
</organism>
<dbReference type="Proteomes" id="UP000663193">
    <property type="component" value="Chromosome 5"/>
</dbReference>
<sequence length="64" mass="7280">MSHEHNVRWTSGEGRRRCHGNRLVLLPISRLNQISSITKNPKASNVKVKTMSIMLSTPSVQQRI</sequence>
<keyword evidence="2" id="KW-1185">Reference proteome</keyword>
<accession>A0A7U2EZC6</accession>
<evidence type="ECO:0000313" key="1">
    <source>
        <dbReference type="EMBL" id="QRC95762.1"/>
    </source>
</evidence>
<dbReference type="AlphaFoldDB" id="A0A7U2EZC6"/>
<protein>
    <submittedName>
        <fullName evidence="1">Uncharacterized protein</fullName>
    </submittedName>
</protein>
<reference evidence="2" key="1">
    <citation type="journal article" date="2021" name="BMC Genomics">
        <title>Chromosome-level genome assembly and manually-curated proteome of model necrotroph Parastagonospora nodorum Sn15 reveals a genome-wide trove of candidate effector homologs, and redundancy of virulence-related functions within an accessory chromosome.</title>
        <authorList>
            <person name="Bertazzoni S."/>
            <person name="Jones D.A.B."/>
            <person name="Phan H.T."/>
            <person name="Tan K.-C."/>
            <person name="Hane J.K."/>
        </authorList>
    </citation>
    <scope>NUCLEOTIDE SEQUENCE [LARGE SCALE GENOMIC DNA]</scope>
    <source>
        <strain evidence="2">SN15 / ATCC MYA-4574 / FGSC 10173)</strain>
    </source>
</reference>
<dbReference type="EMBL" id="CP069027">
    <property type="protein sequence ID" value="QRC95762.1"/>
    <property type="molecule type" value="Genomic_DNA"/>
</dbReference>
<evidence type="ECO:0000313" key="2">
    <source>
        <dbReference type="Proteomes" id="UP000663193"/>
    </source>
</evidence>
<proteinExistence type="predicted"/>